<keyword evidence="3" id="KW-1185">Reference proteome</keyword>
<dbReference type="Proteomes" id="UP000184462">
    <property type="component" value="Unassembled WGS sequence"/>
</dbReference>
<name>A0A1M4YEJ0_9FLAO</name>
<keyword evidence="1" id="KW-0472">Membrane</keyword>
<evidence type="ECO:0000313" key="2">
    <source>
        <dbReference type="EMBL" id="SHF04013.1"/>
    </source>
</evidence>
<dbReference type="EMBL" id="FQTW01000026">
    <property type="protein sequence ID" value="SHF04013.1"/>
    <property type="molecule type" value="Genomic_DNA"/>
</dbReference>
<gene>
    <name evidence="2" type="ORF">SAMN05444278_1264</name>
</gene>
<accession>A0A1M4YEJ0</accession>
<reference evidence="2 3" key="1">
    <citation type="submission" date="2016-11" db="EMBL/GenBank/DDBJ databases">
        <authorList>
            <person name="Jaros S."/>
            <person name="Januszkiewicz K."/>
            <person name="Wedrychowicz H."/>
        </authorList>
    </citation>
    <scope>NUCLEOTIDE SEQUENCE [LARGE SCALE GENOMIC DNA]</scope>
    <source>
        <strain evidence="2 3">DSM 25661</strain>
    </source>
</reference>
<keyword evidence="1" id="KW-1133">Transmembrane helix</keyword>
<proteinExistence type="predicted"/>
<protein>
    <submittedName>
        <fullName evidence="2">Uncharacterized protein</fullName>
    </submittedName>
</protein>
<feature type="transmembrane region" description="Helical" evidence="1">
    <location>
        <begin position="12"/>
        <end position="29"/>
    </location>
</feature>
<feature type="transmembrane region" description="Helical" evidence="1">
    <location>
        <begin position="216"/>
        <end position="239"/>
    </location>
</feature>
<evidence type="ECO:0000256" key="1">
    <source>
        <dbReference type="SAM" id="Phobius"/>
    </source>
</evidence>
<dbReference type="RefSeq" id="WP_073193767.1">
    <property type="nucleotide sequence ID" value="NZ_FQTW01000026.1"/>
</dbReference>
<organism evidence="2 3">
    <name type="scientific">Psychroflexus salarius</name>
    <dbReference type="NCBI Taxonomy" id="1155689"/>
    <lineage>
        <taxon>Bacteria</taxon>
        <taxon>Pseudomonadati</taxon>
        <taxon>Bacteroidota</taxon>
        <taxon>Flavobacteriia</taxon>
        <taxon>Flavobacteriales</taxon>
        <taxon>Flavobacteriaceae</taxon>
        <taxon>Psychroflexus</taxon>
    </lineage>
</organism>
<sequence length="275" mass="31925">MIEFLKDIAPTTISLITTGLVSVIIGIYLEKFKNRLTFIKYNILFQPLATSNQNEYWGNIDVYYNGLKTNHLNFMTLILENDSNKDFQNIFVDIWVDKNSFIKGQNGFYVDSGKSIPLETSHYNRLVEVVEQNKLDILKREENPDHITPINLQNDINYFQTNSKFYLPVFNRKSEIKFNILAENDNGQQPNIGIDIKHKGLKLIKENDKYDEDKKLGLGMITYGLIVFVLITAILLYYYPQSITPILILGIVGLLNLVFGLFIYRLFQTIKNYLK</sequence>
<evidence type="ECO:0000313" key="3">
    <source>
        <dbReference type="Proteomes" id="UP000184462"/>
    </source>
</evidence>
<dbReference type="AlphaFoldDB" id="A0A1M4YEJ0"/>
<feature type="transmembrane region" description="Helical" evidence="1">
    <location>
        <begin position="245"/>
        <end position="267"/>
    </location>
</feature>
<dbReference type="OrthoDB" id="1424120at2"/>
<keyword evidence="1" id="KW-0812">Transmembrane</keyword>